<dbReference type="EMBL" id="JAJVDC020000328">
    <property type="protein sequence ID" value="KAL1615196.1"/>
    <property type="molecule type" value="Genomic_DNA"/>
</dbReference>
<name>A0ABR3SAC7_9PEZI</name>
<protein>
    <recommendedName>
        <fullName evidence="4">B box-type domain-containing protein</fullName>
    </recommendedName>
</protein>
<feature type="compositionally biased region" description="Acidic residues" evidence="1">
    <location>
        <begin position="59"/>
        <end position="69"/>
    </location>
</feature>
<evidence type="ECO:0000313" key="3">
    <source>
        <dbReference type="Proteomes" id="UP001521116"/>
    </source>
</evidence>
<comment type="caution">
    <text evidence="2">The sequence shown here is derived from an EMBL/GenBank/DDBJ whole genome shotgun (WGS) entry which is preliminary data.</text>
</comment>
<proteinExistence type="predicted"/>
<organism evidence="2 3">
    <name type="scientific">Neofusicoccum ribis</name>
    <dbReference type="NCBI Taxonomy" id="45134"/>
    <lineage>
        <taxon>Eukaryota</taxon>
        <taxon>Fungi</taxon>
        <taxon>Dikarya</taxon>
        <taxon>Ascomycota</taxon>
        <taxon>Pezizomycotina</taxon>
        <taxon>Dothideomycetes</taxon>
        <taxon>Dothideomycetes incertae sedis</taxon>
        <taxon>Botryosphaeriales</taxon>
        <taxon>Botryosphaeriaceae</taxon>
        <taxon>Neofusicoccum</taxon>
    </lineage>
</organism>
<evidence type="ECO:0000313" key="2">
    <source>
        <dbReference type="EMBL" id="KAL1615196.1"/>
    </source>
</evidence>
<keyword evidence="3" id="KW-1185">Reference proteome</keyword>
<accession>A0ABR3SAC7</accession>
<reference evidence="2 3" key="1">
    <citation type="submission" date="2024-02" db="EMBL/GenBank/DDBJ databases">
        <title>De novo assembly and annotation of 12 fungi associated with fruit tree decline syndrome in Ontario, Canada.</title>
        <authorList>
            <person name="Sulman M."/>
            <person name="Ellouze W."/>
            <person name="Ilyukhin E."/>
        </authorList>
    </citation>
    <scope>NUCLEOTIDE SEQUENCE [LARGE SCALE GENOMIC DNA]</scope>
    <source>
        <strain evidence="2 3">M1-105</strain>
    </source>
</reference>
<feature type="non-terminal residue" evidence="2">
    <location>
        <position position="1"/>
    </location>
</feature>
<sequence>HPSSSSWSGAPRYWADEDAAWAAPLRPMRQVNAEGEDEDDNATVGGASTGQAQRQQDNQVEDDDDDDDVTVVGQPTGQQQAILVEDDDDDDTDTVVCECSATLPVGGHDRVRACCEGDDPGWCSNCLCSVCRKKQHESGLNVMAEDIREENESLGYPLNTQEAEDVRASLAHRYIFWWDDNGLHSVNRRCSTCAKAAS</sequence>
<dbReference type="Proteomes" id="UP001521116">
    <property type="component" value="Unassembled WGS sequence"/>
</dbReference>
<evidence type="ECO:0008006" key="4">
    <source>
        <dbReference type="Google" id="ProtNLM"/>
    </source>
</evidence>
<evidence type="ECO:0000256" key="1">
    <source>
        <dbReference type="SAM" id="MobiDB-lite"/>
    </source>
</evidence>
<gene>
    <name evidence="2" type="ORF">SLS56_011891</name>
</gene>
<feature type="compositionally biased region" description="Low complexity" evidence="1">
    <location>
        <begin position="70"/>
        <end position="80"/>
    </location>
</feature>
<feature type="region of interest" description="Disordered" evidence="1">
    <location>
        <begin position="25"/>
        <end position="87"/>
    </location>
</feature>